<dbReference type="PANTHER" id="PTHR42756:SF1">
    <property type="entry name" value="TRANSCRIPTIONAL REPRESSOR OF EMRAB OPERON"/>
    <property type="match status" value="1"/>
</dbReference>
<keyword evidence="6" id="KW-1185">Reference proteome</keyword>
<dbReference type="InterPro" id="IPR036388">
    <property type="entry name" value="WH-like_DNA-bd_sf"/>
</dbReference>
<accession>A0A0C2BX96</accession>
<dbReference type="PANTHER" id="PTHR42756">
    <property type="entry name" value="TRANSCRIPTIONAL REGULATOR, MARR"/>
    <property type="match status" value="1"/>
</dbReference>
<dbReference type="AlphaFoldDB" id="A0A0C2BX96"/>
<dbReference type="InterPro" id="IPR023187">
    <property type="entry name" value="Tscrpt_reg_MarR-type_CS"/>
</dbReference>
<name>A0A0C2BX96_9BURK</name>
<dbReference type="OrthoDB" id="1467380at2"/>
<evidence type="ECO:0000313" key="6">
    <source>
        <dbReference type="Proteomes" id="UP000031572"/>
    </source>
</evidence>
<keyword evidence="2" id="KW-0238">DNA-binding</keyword>
<reference evidence="5 6" key="1">
    <citation type="submission" date="2014-12" db="EMBL/GenBank/DDBJ databases">
        <title>Denitrispirillum autotrophicum gen. nov., sp. nov., Denitrifying, Facultatively Autotrophic Bacteria Isolated from Rice Paddy Soil.</title>
        <authorList>
            <person name="Ishii S."/>
            <person name="Ashida N."/>
            <person name="Ohno H."/>
            <person name="Otsuka S."/>
            <person name="Yokota A."/>
            <person name="Senoo K."/>
        </authorList>
    </citation>
    <scope>NUCLEOTIDE SEQUENCE [LARGE SCALE GENOMIC DNA]</scope>
    <source>
        <strain evidence="5 6">TSA66</strain>
    </source>
</reference>
<dbReference type="RefSeq" id="WP_040041323.1">
    <property type="nucleotide sequence ID" value="NZ_JWJG01000028.1"/>
</dbReference>
<dbReference type="InterPro" id="IPR036390">
    <property type="entry name" value="WH_DNA-bd_sf"/>
</dbReference>
<dbReference type="EMBL" id="JWJG01000028">
    <property type="protein sequence ID" value="KIF82646.1"/>
    <property type="molecule type" value="Genomic_DNA"/>
</dbReference>
<evidence type="ECO:0000256" key="1">
    <source>
        <dbReference type="ARBA" id="ARBA00023015"/>
    </source>
</evidence>
<sequence>MVQATEQLKVLQQLGRTYRAFLSAYEKEVGHFLPRWKVMLHLYNEQGPCPQKQLGDASHMDPGALSRQLSALETLGWIVRSTDQHDKRITNVLLTKEGKQQVEQSLPKRTAFIERTLGDLPDEQLRQLMDSLLQLETRFSATCKNVHA</sequence>
<dbReference type="STRING" id="709839.TSA66_20345"/>
<dbReference type="Pfam" id="PF01047">
    <property type="entry name" value="MarR"/>
    <property type="match status" value="1"/>
</dbReference>
<dbReference type="PROSITE" id="PS50995">
    <property type="entry name" value="HTH_MARR_2"/>
    <property type="match status" value="1"/>
</dbReference>
<dbReference type="PROSITE" id="PS01117">
    <property type="entry name" value="HTH_MARR_1"/>
    <property type="match status" value="1"/>
</dbReference>
<dbReference type="SMART" id="SM00347">
    <property type="entry name" value="HTH_MARR"/>
    <property type="match status" value="1"/>
</dbReference>
<organism evidence="5 6">
    <name type="scientific">Noviherbaspirillum autotrophicum</name>
    <dbReference type="NCBI Taxonomy" id="709839"/>
    <lineage>
        <taxon>Bacteria</taxon>
        <taxon>Pseudomonadati</taxon>
        <taxon>Pseudomonadota</taxon>
        <taxon>Betaproteobacteria</taxon>
        <taxon>Burkholderiales</taxon>
        <taxon>Oxalobacteraceae</taxon>
        <taxon>Noviherbaspirillum</taxon>
    </lineage>
</organism>
<keyword evidence="3" id="KW-0804">Transcription</keyword>
<comment type="caution">
    <text evidence="5">The sequence shown here is derived from an EMBL/GenBank/DDBJ whole genome shotgun (WGS) entry which is preliminary data.</text>
</comment>
<dbReference type="SUPFAM" id="SSF46785">
    <property type="entry name" value="Winged helix' DNA-binding domain"/>
    <property type="match status" value="1"/>
</dbReference>
<feature type="domain" description="HTH marR-type" evidence="4">
    <location>
        <begin position="4"/>
        <end position="137"/>
    </location>
</feature>
<gene>
    <name evidence="5" type="ORF">TSA66_20345</name>
</gene>
<proteinExistence type="predicted"/>
<dbReference type="GO" id="GO:0003700">
    <property type="term" value="F:DNA-binding transcription factor activity"/>
    <property type="evidence" value="ECO:0007669"/>
    <property type="project" value="InterPro"/>
</dbReference>
<evidence type="ECO:0000256" key="3">
    <source>
        <dbReference type="ARBA" id="ARBA00023163"/>
    </source>
</evidence>
<keyword evidence="1" id="KW-0805">Transcription regulation</keyword>
<dbReference type="Gene3D" id="1.10.10.10">
    <property type="entry name" value="Winged helix-like DNA-binding domain superfamily/Winged helix DNA-binding domain"/>
    <property type="match status" value="1"/>
</dbReference>
<evidence type="ECO:0000259" key="4">
    <source>
        <dbReference type="PROSITE" id="PS50995"/>
    </source>
</evidence>
<evidence type="ECO:0000313" key="5">
    <source>
        <dbReference type="EMBL" id="KIF82646.1"/>
    </source>
</evidence>
<dbReference type="InterPro" id="IPR000835">
    <property type="entry name" value="HTH_MarR-typ"/>
</dbReference>
<dbReference type="Proteomes" id="UP000031572">
    <property type="component" value="Unassembled WGS sequence"/>
</dbReference>
<protein>
    <recommendedName>
        <fullName evidence="4">HTH marR-type domain-containing protein</fullName>
    </recommendedName>
</protein>
<dbReference type="GO" id="GO:0003677">
    <property type="term" value="F:DNA binding"/>
    <property type="evidence" value="ECO:0007669"/>
    <property type="project" value="UniProtKB-KW"/>
</dbReference>
<evidence type="ECO:0000256" key="2">
    <source>
        <dbReference type="ARBA" id="ARBA00023125"/>
    </source>
</evidence>